<evidence type="ECO:0000256" key="12">
    <source>
        <dbReference type="ARBA" id="ARBA00023136"/>
    </source>
</evidence>
<evidence type="ECO:0000256" key="7">
    <source>
        <dbReference type="ARBA" id="ARBA00022741"/>
    </source>
</evidence>
<evidence type="ECO:0000256" key="6">
    <source>
        <dbReference type="ARBA" id="ARBA00022692"/>
    </source>
</evidence>
<keyword evidence="8" id="KW-0418">Kinase</keyword>
<feature type="transmembrane region" description="Helical" evidence="14">
    <location>
        <begin position="36"/>
        <end position="56"/>
    </location>
</feature>
<keyword evidence="4" id="KW-0597">Phosphoprotein</keyword>
<dbReference type="EC" id="2.7.13.3" evidence="3"/>
<dbReference type="PROSITE" id="PS50109">
    <property type="entry name" value="HIS_KIN"/>
    <property type="match status" value="1"/>
</dbReference>
<dbReference type="PROSITE" id="PS50112">
    <property type="entry name" value="PAS"/>
    <property type="match status" value="1"/>
</dbReference>
<evidence type="ECO:0000256" key="5">
    <source>
        <dbReference type="ARBA" id="ARBA00022679"/>
    </source>
</evidence>
<dbReference type="SMART" id="SM00388">
    <property type="entry name" value="HisKA"/>
    <property type="match status" value="1"/>
</dbReference>
<dbReference type="AlphaFoldDB" id="A0A955HYM2"/>
<dbReference type="SUPFAM" id="SSF47384">
    <property type="entry name" value="Homodimeric domain of signal transducing histidine kinase"/>
    <property type="match status" value="1"/>
</dbReference>
<accession>A0A955HYM2</accession>
<dbReference type="GO" id="GO:0016020">
    <property type="term" value="C:membrane"/>
    <property type="evidence" value="ECO:0007669"/>
    <property type="project" value="UniProtKB-SubCell"/>
</dbReference>
<dbReference type="InterPro" id="IPR035965">
    <property type="entry name" value="PAS-like_dom_sf"/>
</dbReference>
<protein>
    <recommendedName>
        <fullName evidence="3">histidine kinase</fullName>
        <ecNumber evidence="3">2.7.13.3</ecNumber>
    </recommendedName>
</protein>
<evidence type="ECO:0000256" key="3">
    <source>
        <dbReference type="ARBA" id="ARBA00012438"/>
    </source>
</evidence>
<dbReference type="GO" id="GO:0007234">
    <property type="term" value="P:osmosensory signaling via phosphorelay pathway"/>
    <property type="evidence" value="ECO:0007669"/>
    <property type="project" value="TreeGrafter"/>
</dbReference>
<sequence length="576" mass="65307">MNQLRDIFRNYVNSGISEEKDSIYLNDPSYINSVRFINIVSLALVVIAFPGIIILIANGIAFTSGILGVLLLMLVLNVWRLRHIRNLKQTSNTLIMISFVILMLFLMSGSNHMIELYWFFFLPLLIFFVGDEDFSIKWNIIVISTIFVVYLLSLSNYLELGYTGFQIIQFIGAYMVTSLLAYLYKEYDSEKMKQVGKNAKSFVNTISRLNIEKNNVERQKEQLSIILESIGDAVLVLDREKDVLLVNPVLEKITGYSRKDIIGRKYESVLKFVHEKDGTPANLFLEKVYEEGMITSMAKDTVLLRKNGDKIPVADSAAPIKTKEGKVIGSVIVFRDVTEERQIEKMKSEFVSVASHQLRTPLTSVKWFAALLEKGVNEKTNVKAKDLAENIMVSTDRMIKLVNDLLSVSRIETGQKFEIETEDVDIMPILKDEIETAKEAYHDKKAEVTVDDELKSELILRVDKDKIRHVFRNLLGNAIKYSGNSPAVHIGIKEKTKDTITFYVKDNGIGIPKEQQDRIFQKFFRADNAKLSDAEGTGLGLYIVKAIIEGHNGKVWFESQDGKGTAFFFQLPVSGS</sequence>
<reference evidence="18" key="1">
    <citation type="submission" date="2020-04" db="EMBL/GenBank/DDBJ databases">
        <authorList>
            <person name="Zhang T."/>
        </authorList>
    </citation>
    <scope>NUCLEOTIDE SEQUENCE</scope>
    <source>
        <strain evidence="18">HKST-UBA16</strain>
    </source>
</reference>
<keyword evidence="13" id="KW-0175">Coiled coil</keyword>
<evidence type="ECO:0000256" key="14">
    <source>
        <dbReference type="SAM" id="Phobius"/>
    </source>
</evidence>
<dbReference type="SUPFAM" id="SSF55874">
    <property type="entry name" value="ATPase domain of HSP90 chaperone/DNA topoisomerase II/histidine kinase"/>
    <property type="match status" value="1"/>
</dbReference>
<dbReference type="Pfam" id="PF02518">
    <property type="entry name" value="HATPase_c"/>
    <property type="match status" value="1"/>
</dbReference>
<feature type="transmembrane region" description="Helical" evidence="14">
    <location>
        <begin position="138"/>
        <end position="158"/>
    </location>
</feature>
<dbReference type="InterPro" id="IPR004358">
    <property type="entry name" value="Sig_transdc_His_kin-like_C"/>
</dbReference>
<evidence type="ECO:0000259" key="17">
    <source>
        <dbReference type="PROSITE" id="PS50113"/>
    </source>
</evidence>
<dbReference type="InterPro" id="IPR001610">
    <property type="entry name" value="PAC"/>
</dbReference>
<dbReference type="GO" id="GO:0000155">
    <property type="term" value="F:phosphorelay sensor kinase activity"/>
    <property type="evidence" value="ECO:0007669"/>
    <property type="project" value="InterPro"/>
</dbReference>
<evidence type="ECO:0000256" key="1">
    <source>
        <dbReference type="ARBA" id="ARBA00000085"/>
    </source>
</evidence>
<dbReference type="PANTHER" id="PTHR42878">
    <property type="entry name" value="TWO-COMPONENT HISTIDINE KINASE"/>
    <property type="match status" value="1"/>
</dbReference>
<evidence type="ECO:0000259" key="15">
    <source>
        <dbReference type="PROSITE" id="PS50109"/>
    </source>
</evidence>
<keyword evidence="9" id="KW-0067">ATP-binding</keyword>
<keyword evidence="6 14" id="KW-0812">Transmembrane</keyword>
<name>A0A955HYM2_9BACT</name>
<dbReference type="Gene3D" id="3.30.450.20">
    <property type="entry name" value="PAS domain"/>
    <property type="match status" value="1"/>
</dbReference>
<feature type="transmembrane region" description="Helical" evidence="14">
    <location>
        <begin position="164"/>
        <end position="184"/>
    </location>
</feature>
<dbReference type="Gene3D" id="1.10.287.130">
    <property type="match status" value="1"/>
</dbReference>
<dbReference type="InterPro" id="IPR000014">
    <property type="entry name" value="PAS"/>
</dbReference>
<dbReference type="SMART" id="SM00091">
    <property type="entry name" value="PAS"/>
    <property type="match status" value="1"/>
</dbReference>
<keyword evidence="7" id="KW-0547">Nucleotide-binding</keyword>
<comment type="subcellular location">
    <subcellularLocation>
        <location evidence="2">Membrane</location>
        <topology evidence="2">Multi-pass membrane protein</topology>
    </subcellularLocation>
</comment>
<dbReference type="CDD" id="cd00082">
    <property type="entry name" value="HisKA"/>
    <property type="match status" value="1"/>
</dbReference>
<dbReference type="GO" id="GO:0030295">
    <property type="term" value="F:protein kinase activator activity"/>
    <property type="evidence" value="ECO:0007669"/>
    <property type="project" value="TreeGrafter"/>
</dbReference>
<keyword evidence="12 14" id="KW-0472">Membrane</keyword>
<dbReference type="PANTHER" id="PTHR42878:SF7">
    <property type="entry name" value="SENSOR HISTIDINE KINASE GLRK"/>
    <property type="match status" value="1"/>
</dbReference>
<keyword evidence="10 14" id="KW-1133">Transmembrane helix</keyword>
<dbReference type="GO" id="GO:0000156">
    <property type="term" value="F:phosphorelay response regulator activity"/>
    <property type="evidence" value="ECO:0007669"/>
    <property type="project" value="TreeGrafter"/>
</dbReference>
<dbReference type="PROSITE" id="PS50113">
    <property type="entry name" value="PAC"/>
    <property type="match status" value="1"/>
</dbReference>
<evidence type="ECO:0000259" key="16">
    <source>
        <dbReference type="PROSITE" id="PS50112"/>
    </source>
</evidence>
<evidence type="ECO:0000256" key="4">
    <source>
        <dbReference type="ARBA" id="ARBA00022553"/>
    </source>
</evidence>
<evidence type="ECO:0000256" key="2">
    <source>
        <dbReference type="ARBA" id="ARBA00004141"/>
    </source>
</evidence>
<dbReference type="Pfam" id="PF00512">
    <property type="entry name" value="HisKA"/>
    <property type="match status" value="1"/>
</dbReference>
<dbReference type="InterPro" id="IPR050351">
    <property type="entry name" value="BphY/WalK/GraS-like"/>
</dbReference>
<reference evidence="18" key="2">
    <citation type="journal article" date="2021" name="Microbiome">
        <title>Successional dynamics and alternative stable states in a saline activated sludge microbial community over 9 years.</title>
        <authorList>
            <person name="Wang Y."/>
            <person name="Ye J."/>
            <person name="Ju F."/>
            <person name="Liu L."/>
            <person name="Boyd J.A."/>
            <person name="Deng Y."/>
            <person name="Parks D.H."/>
            <person name="Jiang X."/>
            <person name="Yin X."/>
            <person name="Woodcroft B.J."/>
            <person name="Tyson G.W."/>
            <person name="Hugenholtz P."/>
            <person name="Polz M.F."/>
            <person name="Zhang T."/>
        </authorList>
    </citation>
    <scope>NUCLEOTIDE SEQUENCE</scope>
    <source>
        <strain evidence="18">HKST-UBA16</strain>
    </source>
</reference>
<dbReference type="GO" id="GO:0005524">
    <property type="term" value="F:ATP binding"/>
    <property type="evidence" value="ECO:0007669"/>
    <property type="project" value="UniProtKB-KW"/>
</dbReference>
<dbReference type="EMBL" id="JAGQLM010000060">
    <property type="protein sequence ID" value="MCA9374994.1"/>
    <property type="molecule type" value="Genomic_DNA"/>
</dbReference>
<dbReference type="InterPro" id="IPR036097">
    <property type="entry name" value="HisK_dim/P_sf"/>
</dbReference>
<feature type="domain" description="PAC" evidence="17">
    <location>
        <begin position="297"/>
        <end position="349"/>
    </location>
</feature>
<dbReference type="CDD" id="cd00075">
    <property type="entry name" value="HATPase"/>
    <property type="match status" value="1"/>
</dbReference>
<dbReference type="InterPro" id="IPR036890">
    <property type="entry name" value="HATPase_C_sf"/>
</dbReference>
<proteinExistence type="predicted"/>
<evidence type="ECO:0000256" key="8">
    <source>
        <dbReference type="ARBA" id="ARBA00022777"/>
    </source>
</evidence>
<dbReference type="InterPro" id="IPR005467">
    <property type="entry name" value="His_kinase_dom"/>
</dbReference>
<organism evidence="18 19">
    <name type="scientific">Candidatus Dojkabacteria bacterium</name>
    <dbReference type="NCBI Taxonomy" id="2099670"/>
    <lineage>
        <taxon>Bacteria</taxon>
        <taxon>Candidatus Dojkabacteria</taxon>
    </lineage>
</organism>
<evidence type="ECO:0000313" key="18">
    <source>
        <dbReference type="EMBL" id="MCA9374994.1"/>
    </source>
</evidence>
<dbReference type="SUPFAM" id="SSF55785">
    <property type="entry name" value="PYP-like sensor domain (PAS domain)"/>
    <property type="match status" value="1"/>
</dbReference>
<dbReference type="SMART" id="SM00086">
    <property type="entry name" value="PAC"/>
    <property type="match status" value="1"/>
</dbReference>
<feature type="transmembrane region" description="Helical" evidence="14">
    <location>
        <begin position="62"/>
        <end position="79"/>
    </location>
</feature>
<evidence type="ECO:0000256" key="11">
    <source>
        <dbReference type="ARBA" id="ARBA00023012"/>
    </source>
</evidence>
<dbReference type="CDD" id="cd00130">
    <property type="entry name" value="PAS"/>
    <property type="match status" value="1"/>
</dbReference>
<dbReference type="FunFam" id="3.30.565.10:FF:000006">
    <property type="entry name" value="Sensor histidine kinase WalK"/>
    <property type="match status" value="1"/>
</dbReference>
<dbReference type="InterPro" id="IPR003594">
    <property type="entry name" value="HATPase_dom"/>
</dbReference>
<dbReference type="Pfam" id="PF13426">
    <property type="entry name" value="PAS_9"/>
    <property type="match status" value="1"/>
</dbReference>
<dbReference type="InterPro" id="IPR003661">
    <property type="entry name" value="HisK_dim/P_dom"/>
</dbReference>
<keyword evidence="11" id="KW-0902">Two-component regulatory system</keyword>
<dbReference type="InterPro" id="IPR000700">
    <property type="entry name" value="PAS-assoc_C"/>
</dbReference>
<dbReference type="PRINTS" id="PR00344">
    <property type="entry name" value="BCTRLSENSOR"/>
</dbReference>
<feature type="coiled-coil region" evidence="13">
    <location>
        <begin position="199"/>
        <end position="226"/>
    </location>
</feature>
<feature type="domain" description="Histidine kinase" evidence="15">
    <location>
        <begin position="353"/>
        <end position="575"/>
    </location>
</feature>
<evidence type="ECO:0000313" key="19">
    <source>
        <dbReference type="Proteomes" id="UP000748332"/>
    </source>
</evidence>
<dbReference type="NCBIfam" id="TIGR00229">
    <property type="entry name" value="sensory_box"/>
    <property type="match status" value="1"/>
</dbReference>
<evidence type="ECO:0000256" key="9">
    <source>
        <dbReference type="ARBA" id="ARBA00022840"/>
    </source>
</evidence>
<comment type="caution">
    <text evidence="18">The sequence shown here is derived from an EMBL/GenBank/DDBJ whole genome shotgun (WGS) entry which is preliminary data.</text>
</comment>
<evidence type="ECO:0000256" key="10">
    <source>
        <dbReference type="ARBA" id="ARBA00022989"/>
    </source>
</evidence>
<dbReference type="FunFam" id="1.10.287.130:FF:000001">
    <property type="entry name" value="Two-component sensor histidine kinase"/>
    <property type="match status" value="1"/>
</dbReference>
<dbReference type="Proteomes" id="UP000748332">
    <property type="component" value="Unassembled WGS sequence"/>
</dbReference>
<keyword evidence="5" id="KW-0808">Transferase</keyword>
<evidence type="ECO:0000256" key="13">
    <source>
        <dbReference type="SAM" id="Coils"/>
    </source>
</evidence>
<gene>
    <name evidence="18" type="ORF">KC622_01540</name>
</gene>
<feature type="domain" description="PAS" evidence="16">
    <location>
        <begin position="219"/>
        <end position="292"/>
    </location>
</feature>
<dbReference type="SMART" id="SM00387">
    <property type="entry name" value="HATPase_c"/>
    <property type="match status" value="1"/>
</dbReference>
<comment type="catalytic activity">
    <reaction evidence="1">
        <text>ATP + protein L-histidine = ADP + protein N-phospho-L-histidine.</text>
        <dbReference type="EC" id="2.7.13.3"/>
    </reaction>
</comment>
<dbReference type="Gene3D" id="3.30.565.10">
    <property type="entry name" value="Histidine kinase-like ATPase, C-terminal domain"/>
    <property type="match status" value="1"/>
</dbReference>